<dbReference type="Proteomes" id="UP000319801">
    <property type="component" value="Unassembled WGS sequence"/>
</dbReference>
<gene>
    <name evidence="9" type="ORF">Baya_16169</name>
</gene>
<evidence type="ECO:0000313" key="10">
    <source>
        <dbReference type="Proteomes" id="UP000319801"/>
    </source>
</evidence>
<keyword evidence="4 9" id="KW-0808">Transferase</keyword>
<dbReference type="Pfam" id="PF10034">
    <property type="entry name" value="Dpy19"/>
    <property type="match status" value="2"/>
</dbReference>
<dbReference type="GO" id="GO:0005637">
    <property type="term" value="C:nuclear inner membrane"/>
    <property type="evidence" value="ECO:0007669"/>
    <property type="project" value="TreeGrafter"/>
</dbReference>
<name>A0A556VUN4_BAGYA</name>
<dbReference type="OrthoDB" id="6019623at2759"/>
<evidence type="ECO:0000256" key="1">
    <source>
        <dbReference type="ARBA" id="ARBA00004141"/>
    </source>
</evidence>
<evidence type="ECO:0000313" key="9">
    <source>
        <dbReference type="EMBL" id="TTR68483.1"/>
    </source>
</evidence>
<comment type="subcellular location">
    <subcellularLocation>
        <location evidence="1">Membrane</location>
        <topology evidence="1">Multi-pass membrane protein</topology>
    </subcellularLocation>
</comment>
<keyword evidence="3 9" id="KW-0328">Glycosyltransferase</keyword>
<keyword evidence="5 8" id="KW-0812">Transmembrane</keyword>
<dbReference type="PANTHER" id="PTHR31488">
    <property type="entry name" value="DPY-19-LIKE 1, LIKE (H. SAPIENS)"/>
    <property type="match status" value="1"/>
</dbReference>
<dbReference type="AlphaFoldDB" id="A0A556VUN4"/>
<evidence type="ECO:0000256" key="6">
    <source>
        <dbReference type="ARBA" id="ARBA00022989"/>
    </source>
</evidence>
<keyword evidence="6 8" id="KW-1133">Transmembrane helix</keyword>
<keyword evidence="7 8" id="KW-0472">Membrane</keyword>
<evidence type="ECO:0000256" key="5">
    <source>
        <dbReference type="ARBA" id="ARBA00022692"/>
    </source>
</evidence>
<dbReference type="InterPro" id="IPR018732">
    <property type="entry name" value="Dpy-19/Dpy-19-like"/>
</dbReference>
<evidence type="ECO:0000256" key="3">
    <source>
        <dbReference type="ARBA" id="ARBA00022676"/>
    </source>
</evidence>
<dbReference type="EMBL" id="VCAZ01000273">
    <property type="protein sequence ID" value="TTR68483.1"/>
    <property type="molecule type" value="Genomic_DNA"/>
</dbReference>
<organism evidence="9 10">
    <name type="scientific">Bagarius yarrelli</name>
    <name type="common">Goonch</name>
    <name type="synonym">Bagrus yarrelli</name>
    <dbReference type="NCBI Taxonomy" id="175774"/>
    <lineage>
        <taxon>Eukaryota</taxon>
        <taxon>Metazoa</taxon>
        <taxon>Chordata</taxon>
        <taxon>Craniata</taxon>
        <taxon>Vertebrata</taxon>
        <taxon>Euteleostomi</taxon>
        <taxon>Actinopterygii</taxon>
        <taxon>Neopterygii</taxon>
        <taxon>Teleostei</taxon>
        <taxon>Ostariophysi</taxon>
        <taxon>Siluriformes</taxon>
        <taxon>Sisoridae</taxon>
        <taxon>Sisorinae</taxon>
        <taxon>Bagarius</taxon>
    </lineage>
</organism>
<feature type="transmembrane region" description="Helical" evidence="8">
    <location>
        <begin position="55"/>
        <end position="76"/>
    </location>
</feature>
<evidence type="ECO:0000256" key="4">
    <source>
        <dbReference type="ARBA" id="ARBA00022679"/>
    </source>
</evidence>
<protein>
    <submittedName>
        <fullName evidence="9">Putative C-mannosyltransferase DPY19L1</fullName>
    </submittedName>
</protein>
<comment type="similarity">
    <text evidence="2">Belongs to the dpy-19 family.</text>
</comment>
<keyword evidence="10" id="KW-1185">Reference proteome</keyword>
<comment type="caution">
    <text evidence="9">The sequence shown here is derived from an EMBL/GenBank/DDBJ whole genome shotgun (WGS) entry which is preliminary data.</text>
</comment>
<proteinExistence type="inferred from homology"/>
<reference evidence="9 10" key="1">
    <citation type="journal article" date="2019" name="Genome Biol. Evol.">
        <title>Whole-Genome Sequencing of the Giant Devil Catfish, Bagarius yarrelli.</title>
        <authorList>
            <person name="Jiang W."/>
            <person name="Lv Y."/>
            <person name="Cheng L."/>
            <person name="Yang K."/>
            <person name="Chao B."/>
            <person name="Wang X."/>
            <person name="Li Y."/>
            <person name="Pan X."/>
            <person name="You X."/>
            <person name="Zhang Y."/>
            <person name="Yang J."/>
            <person name="Li J."/>
            <person name="Zhang X."/>
            <person name="Liu S."/>
            <person name="Sun C."/>
            <person name="Yang J."/>
            <person name="Shi Q."/>
        </authorList>
    </citation>
    <scope>NUCLEOTIDE SEQUENCE [LARGE SCALE GENOMIC DNA]</scope>
    <source>
        <strain evidence="9">JWS20170419001</strain>
        <tissue evidence="9">Muscle</tissue>
    </source>
</reference>
<accession>A0A556VUN4</accession>
<sequence>MNDRLTEYPLLINTLKRFNLYPEVVLASWYRVYSTTMEFFSIPTKKTRNPSRNSMVALGVSTVMFMLPWQFAQFVLLTQLINKATPDRVLGRVPAQRTSPCSGTCSSTKNLTVSWDVFQHREPHRAQGRVPAQRTSPCLVLGRVPVQRNLTVSWDVFQYREPHRVWEVPAQRTSPCSGTCSSTENLTVLRDVFQHSF</sequence>
<evidence type="ECO:0000256" key="7">
    <source>
        <dbReference type="ARBA" id="ARBA00023136"/>
    </source>
</evidence>
<dbReference type="PANTHER" id="PTHR31488:SF1">
    <property type="entry name" value="C-MANNOSYLTRANSFERASE DPY19L1"/>
    <property type="match status" value="1"/>
</dbReference>
<dbReference type="GO" id="GO:0000030">
    <property type="term" value="F:mannosyltransferase activity"/>
    <property type="evidence" value="ECO:0007669"/>
    <property type="project" value="TreeGrafter"/>
</dbReference>
<evidence type="ECO:0000256" key="2">
    <source>
        <dbReference type="ARBA" id="ARBA00008744"/>
    </source>
</evidence>
<evidence type="ECO:0000256" key="8">
    <source>
        <dbReference type="SAM" id="Phobius"/>
    </source>
</evidence>